<evidence type="ECO:0000256" key="2">
    <source>
        <dbReference type="ARBA" id="ARBA00009295"/>
    </source>
</evidence>
<evidence type="ECO:0000256" key="9">
    <source>
        <dbReference type="ARBA" id="ARBA00023098"/>
    </source>
</evidence>
<reference evidence="15" key="1">
    <citation type="submission" date="2022-01" db="EMBL/GenBank/DDBJ databases">
        <title>Genome Sequence Resource for Two Populations of Ditylenchus destructor, the Migratory Endoparasitic Phytonematode.</title>
        <authorList>
            <person name="Zhang H."/>
            <person name="Lin R."/>
            <person name="Xie B."/>
        </authorList>
    </citation>
    <scope>NUCLEOTIDE SEQUENCE</scope>
    <source>
        <strain evidence="15">BazhouSP</strain>
    </source>
</reference>
<feature type="transmembrane region" description="Helical" evidence="13">
    <location>
        <begin position="77"/>
        <end position="98"/>
    </location>
</feature>
<comment type="subcellular location">
    <subcellularLocation>
        <location evidence="1">Membrane</location>
        <topology evidence="1">Multi-pass membrane protein</topology>
    </subcellularLocation>
</comment>
<evidence type="ECO:0000256" key="4">
    <source>
        <dbReference type="ARBA" id="ARBA00022692"/>
    </source>
</evidence>
<comment type="similarity">
    <text evidence="2 12">Belongs to the fatty acid desaturase type 1 family.</text>
</comment>
<evidence type="ECO:0000256" key="10">
    <source>
        <dbReference type="ARBA" id="ARBA00023136"/>
    </source>
</evidence>
<keyword evidence="9" id="KW-0443">Lipid metabolism</keyword>
<dbReference type="PANTHER" id="PTHR11351:SF31">
    <property type="entry name" value="DESATURASE 1, ISOFORM A-RELATED"/>
    <property type="match status" value="1"/>
</dbReference>
<dbReference type="InterPro" id="IPR005804">
    <property type="entry name" value="FA_desaturase_dom"/>
</dbReference>
<dbReference type="GO" id="GO:0005506">
    <property type="term" value="F:iron ion binding"/>
    <property type="evidence" value="ECO:0007669"/>
    <property type="project" value="TreeGrafter"/>
</dbReference>
<dbReference type="InterPro" id="IPR015876">
    <property type="entry name" value="Acyl-CoA_DS"/>
</dbReference>
<dbReference type="AlphaFoldDB" id="A0AAD4MZZ5"/>
<accession>A0AAD4MZZ5</accession>
<comment type="domain">
    <text evidence="12">The histidine box domains are involved in binding the catalytic metal ions.</text>
</comment>
<keyword evidence="11 12" id="KW-0275">Fatty acid biosynthesis</keyword>
<feature type="transmembrane region" description="Helical" evidence="13">
    <location>
        <begin position="49"/>
        <end position="71"/>
    </location>
</feature>
<evidence type="ECO:0000256" key="8">
    <source>
        <dbReference type="ARBA" id="ARBA00023004"/>
    </source>
</evidence>
<proteinExistence type="inferred from homology"/>
<dbReference type="CDD" id="cd03505">
    <property type="entry name" value="Delta9-FADS-like"/>
    <property type="match status" value="1"/>
</dbReference>
<evidence type="ECO:0000313" key="16">
    <source>
        <dbReference type="Proteomes" id="UP001201812"/>
    </source>
</evidence>
<comment type="cofactor">
    <cofactor evidence="12">
        <name>Fe(2+)</name>
        <dbReference type="ChEBI" id="CHEBI:29033"/>
    </cofactor>
</comment>
<dbReference type="PRINTS" id="PR00075">
    <property type="entry name" value="FACDDSATRASE"/>
</dbReference>
<dbReference type="GO" id="GO:0006636">
    <property type="term" value="P:unsaturated fatty acid biosynthetic process"/>
    <property type="evidence" value="ECO:0007669"/>
    <property type="project" value="TreeGrafter"/>
</dbReference>
<keyword evidence="6 13" id="KW-1133">Transmembrane helix</keyword>
<protein>
    <submittedName>
        <fullName evidence="15">Fatty acid desaturase domain-containing protein</fullName>
    </submittedName>
</protein>
<evidence type="ECO:0000256" key="7">
    <source>
        <dbReference type="ARBA" id="ARBA00023002"/>
    </source>
</evidence>
<evidence type="ECO:0000259" key="14">
    <source>
        <dbReference type="Pfam" id="PF00487"/>
    </source>
</evidence>
<dbReference type="Pfam" id="PF00487">
    <property type="entry name" value="FA_desaturase"/>
    <property type="match status" value="1"/>
</dbReference>
<evidence type="ECO:0000256" key="3">
    <source>
        <dbReference type="ARBA" id="ARBA00022516"/>
    </source>
</evidence>
<keyword evidence="8" id="KW-0408">Iron</keyword>
<evidence type="ECO:0000256" key="11">
    <source>
        <dbReference type="ARBA" id="ARBA00023160"/>
    </source>
</evidence>
<dbReference type="Proteomes" id="UP001201812">
    <property type="component" value="Unassembled WGS sequence"/>
</dbReference>
<keyword evidence="5" id="KW-0276">Fatty acid metabolism</keyword>
<dbReference type="PANTHER" id="PTHR11351">
    <property type="entry name" value="ACYL-COA DESATURASE"/>
    <property type="match status" value="1"/>
</dbReference>
<keyword evidence="3 12" id="KW-0444">Lipid biosynthesis</keyword>
<comment type="caution">
    <text evidence="15">The sequence shown here is derived from an EMBL/GenBank/DDBJ whole genome shotgun (WGS) entry which is preliminary data.</text>
</comment>
<evidence type="ECO:0000313" key="15">
    <source>
        <dbReference type="EMBL" id="KAI1710813.1"/>
    </source>
</evidence>
<gene>
    <name evidence="15" type="ORF">DdX_10512</name>
</gene>
<sequence length="344" mass="40221">MIFTKKFHGSDQGDLEPIKSVKEQYLATEDEEISQLRDQAIKENYKLRFVWKMVFFYSLIHLGGLIGFYQFFFSAKWMTVIWTILLWGLSVLGITAGAHRLWSHKCYKANTPLKLILVAMQTMAYQNDVIDWARDHRCHHKWTDTDADPHNVNRGFWFSHIGWLVTRKHPKIKEMGGKLDLSDLISDPILMFQRRHYIPLVLLMCFFIPTIVPVFLWKETPMIAFFTAGLLRLCLALHSIFFVNSVAHTFGYRMYDINISPTENFWMNVATLGEGGHNYHHVFPQDYRTSELTMFNVSVFNFTVGFIELFAKIGWAYDLKTTSKDVVMRQVNKQLQLARKEKAG</sequence>
<name>A0AAD4MZZ5_9BILA</name>
<keyword evidence="10 13" id="KW-0472">Membrane</keyword>
<dbReference type="GO" id="GO:0004768">
    <property type="term" value="F:stearoyl-CoA 9-desaturase activity"/>
    <property type="evidence" value="ECO:0007669"/>
    <property type="project" value="TreeGrafter"/>
</dbReference>
<evidence type="ECO:0000256" key="12">
    <source>
        <dbReference type="RuleBase" id="RU000581"/>
    </source>
</evidence>
<evidence type="ECO:0000256" key="6">
    <source>
        <dbReference type="ARBA" id="ARBA00022989"/>
    </source>
</evidence>
<evidence type="ECO:0000256" key="5">
    <source>
        <dbReference type="ARBA" id="ARBA00022832"/>
    </source>
</evidence>
<feature type="domain" description="Fatty acid desaturase" evidence="14">
    <location>
        <begin position="77"/>
        <end position="285"/>
    </location>
</feature>
<keyword evidence="16" id="KW-1185">Reference proteome</keyword>
<feature type="transmembrane region" description="Helical" evidence="13">
    <location>
        <begin position="223"/>
        <end position="244"/>
    </location>
</feature>
<evidence type="ECO:0000256" key="1">
    <source>
        <dbReference type="ARBA" id="ARBA00004141"/>
    </source>
</evidence>
<dbReference type="EMBL" id="JAKKPZ010000024">
    <property type="protein sequence ID" value="KAI1710813.1"/>
    <property type="molecule type" value="Genomic_DNA"/>
</dbReference>
<organism evidence="15 16">
    <name type="scientific">Ditylenchus destructor</name>
    <dbReference type="NCBI Taxonomy" id="166010"/>
    <lineage>
        <taxon>Eukaryota</taxon>
        <taxon>Metazoa</taxon>
        <taxon>Ecdysozoa</taxon>
        <taxon>Nematoda</taxon>
        <taxon>Chromadorea</taxon>
        <taxon>Rhabditida</taxon>
        <taxon>Tylenchina</taxon>
        <taxon>Tylenchomorpha</taxon>
        <taxon>Sphaerularioidea</taxon>
        <taxon>Anguinidae</taxon>
        <taxon>Anguininae</taxon>
        <taxon>Ditylenchus</taxon>
    </lineage>
</organism>
<feature type="transmembrane region" description="Helical" evidence="13">
    <location>
        <begin position="197"/>
        <end position="217"/>
    </location>
</feature>
<dbReference type="GO" id="GO:0005789">
    <property type="term" value="C:endoplasmic reticulum membrane"/>
    <property type="evidence" value="ECO:0007669"/>
    <property type="project" value="TreeGrafter"/>
</dbReference>
<evidence type="ECO:0000256" key="13">
    <source>
        <dbReference type="SAM" id="Phobius"/>
    </source>
</evidence>
<keyword evidence="4 12" id="KW-0812">Transmembrane</keyword>
<keyword evidence="7 12" id="KW-0560">Oxidoreductase</keyword>